<proteinExistence type="predicted"/>
<name>A0A7Z1MMS7_9VIBR</name>
<dbReference type="RefSeq" id="WP_102286647.1">
    <property type="nucleotide sequence ID" value="NZ_CP170589.1"/>
</dbReference>
<dbReference type="AlphaFoldDB" id="A0A7Z1MMS7"/>
<dbReference type="EMBL" id="MDBS01000015">
    <property type="protein sequence ID" value="PMP32097.1"/>
    <property type="molecule type" value="Genomic_DNA"/>
</dbReference>
<reference evidence="1" key="2">
    <citation type="journal article" date="2018" name="Nature">
        <title>A major lineage of non-tailed dsDNA viruses as unrecognized killers of marine bacteria.</title>
        <authorList>
            <person name="Kauffman K.M."/>
            <person name="Hussain F.A."/>
            <person name="Yang J."/>
            <person name="Arevalo P."/>
            <person name="Brown J.M."/>
            <person name="Chang W.K."/>
            <person name="VanInsberghe D."/>
            <person name="Elsherbini J."/>
            <person name="Sharma R.S."/>
            <person name="Cutler M.B."/>
            <person name="Kelly L."/>
            <person name="Polz M.F."/>
        </authorList>
    </citation>
    <scope>NUCLEOTIDE SEQUENCE</scope>
    <source>
        <strain evidence="1">10N.222.46.E12</strain>
    </source>
</reference>
<comment type="caution">
    <text evidence="1">The sequence shown here is derived from an EMBL/GenBank/DDBJ whole genome shotgun (WGS) entry which is preliminary data.</text>
</comment>
<evidence type="ECO:0000313" key="1">
    <source>
        <dbReference type="EMBL" id="PMP32097.1"/>
    </source>
</evidence>
<organism evidence="1">
    <name type="scientific">Vibrio cyclitrophicus</name>
    <dbReference type="NCBI Taxonomy" id="47951"/>
    <lineage>
        <taxon>Bacteria</taxon>
        <taxon>Pseudomonadati</taxon>
        <taxon>Pseudomonadota</taxon>
        <taxon>Gammaproteobacteria</taxon>
        <taxon>Vibrionales</taxon>
        <taxon>Vibrionaceae</taxon>
        <taxon>Vibrio</taxon>
    </lineage>
</organism>
<accession>A0A7Z1MMS7</accession>
<sequence length="237" mass="26647">MNQVLRIDPKVITESLAKGLAGRLARECEQNKDDLLNILASAKGIKNLQKKCMKFTGDGKAVSGIYLGEKSHIAMQAFFDPMTQKFGGGYVTKLNGKYSFYASDLRFSKHSIERLIERMKPEYPHVCLAHAVNAQIECRFRNEQQSCINLDQVYHNPHEGVDVALPYVKGGKLLGMWFAASIGDSSASTAKSLTTKTFVDSSLLRTEQYRACMEVYEHQVNSKEEGLTHRHIPLWKS</sequence>
<reference evidence="1" key="1">
    <citation type="submission" date="2016-07" db="EMBL/GenBank/DDBJ databases">
        <authorList>
            <person name="Kauffman K."/>
            <person name="Arevalo P."/>
            <person name="Polz M.F."/>
        </authorList>
    </citation>
    <scope>NUCLEOTIDE SEQUENCE</scope>
    <source>
        <strain evidence="1">10N.222.46.E12</strain>
    </source>
</reference>
<protein>
    <submittedName>
        <fullName evidence="1">Uncharacterized protein</fullName>
    </submittedName>
</protein>
<gene>
    <name evidence="1" type="ORF">BCS90_10090</name>
</gene>